<gene>
    <name evidence="2" type="ORF">SAMN05660462_01365</name>
</gene>
<protein>
    <submittedName>
        <fullName evidence="2">Thioredoxin domain-containing protein</fullName>
    </submittedName>
</protein>
<name>A0A1H3P5Z3_9FIRM</name>
<dbReference type="Pfam" id="PF13192">
    <property type="entry name" value="Thioredoxin_3"/>
    <property type="match status" value="1"/>
</dbReference>
<dbReference type="Proteomes" id="UP000198625">
    <property type="component" value="Unassembled WGS sequence"/>
</dbReference>
<dbReference type="AlphaFoldDB" id="A0A1H3P5Z3"/>
<evidence type="ECO:0000313" key="2">
    <source>
        <dbReference type="EMBL" id="SDY96491.1"/>
    </source>
</evidence>
<dbReference type="InterPro" id="IPR036249">
    <property type="entry name" value="Thioredoxin-like_sf"/>
</dbReference>
<evidence type="ECO:0000259" key="1">
    <source>
        <dbReference type="Pfam" id="PF13192"/>
    </source>
</evidence>
<keyword evidence="3" id="KW-1185">Reference proteome</keyword>
<dbReference type="OrthoDB" id="1955236at2"/>
<feature type="domain" description="Thioredoxin-like fold" evidence="1">
    <location>
        <begin position="2"/>
        <end position="49"/>
    </location>
</feature>
<sequence>MNLNYRYELIENPKILSELGINKTPAMMINGKIVLEGRVPNFLEMIEILNKAFSK</sequence>
<dbReference type="EMBL" id="FNQE01000013">
    <property type="protein sequence ID" value="SDY96491.1"/>
    <property type="molecule type" value="Genomic_DNA"/>
</dbReference>
<dbReference type="InterPro" id="IPR012336">
    <property type="entry name" value="Thioredoxin-like_fold"/>
</dbReference>
<proteinExistence type="predicted"/>
<accession>A0A1H3P5Z3</accession>
<reference evidence="3" key="1">
    <citation type="submission" date="2016-10" db="EMBL/GenBank/DDBJ databases">
        <authorList>
            <person name="Varghese N."/>
            <person name="Submissions S."/>
        </authorList>
    </citation>
    <scope>NUCLEOTIDE SEQUENCE [LARGE SCALE GENOMIC DNA]</scope>
    <source>
        <strain evidence="3">DSM 21650</strain>
    </source>
</reference>
<evidence type="ECO:0000313" key="3">
    <source>
        <dbReference type="Proteomes" id="UP000198625"/>
    </source>
</evidence>
<dbReference type="SUPFAM" id="SSF52833">
    <property type="entry name" value="Thioredoxin-like"/>
    <property type="match status" value="1"/>
</dbReference>
<dbReference type="Gene3D" id="3.40.30.10">
    <property type="entry name" value="Glutaredoxin"/>
    <property type="match status" value="1"/>
</dbReference>
<organism evidence="2 3">
    <name type="scientific">Proteiniborus ethanoligenes</name>
    <dbReference type="NCBI Taxonomy" id="415015"/>
    <lineage>
        <taxon>Bacteria</taxon>
        <taxon>Bacillati</taxon>
        <taxon>Bacillota</taxon>
        <taxon>Clostridia</taxon>
        <taxon>Eubacteriales</taxon>
        <taxon>Proteiniborus</taxon>
    </lineage>
</organism>